<gene>
    <name evidence="1" type="ORF">S01H4_28809</name>
</gene>
<organism evidence="1">
    <name type="scientific">marine sediment metagenome</name>
    <dbReference type="NCBI Taxonomy" id="412755"/>
    <lineage>
        <taxon>unclassified sequences</taxon>
        <taxon>metagenomes</taxon>
        <taxon>ecological metagenomes</taxon>
    </lineage>
</organism>
<reference evidence="1" key="1">
    <citation type="journal article" date="2014" name="Front. Microbiol.">
        <title>High frequency of phylogenetically diverse reductive dehalogenase-homologous genes in deep subseafloor sedimentary metagenomes.</title>
        <authorList>
            <person name="Kawai M."/>
            <person name="Futagami T."/>
            <person name="Toyoda A."/>
            <person name="Takaki Y."/>
            <person name="Nishi S."/>
            <person name="Hori S."/>
            <person name="Arai W."/>
            <person name="Tsubouchi T."/>
            <person name="Morono Y."/>
            <person name="Uchiyama I."/>
            <person name="Ito T."/>
            <person name="Fujiyama A."/>
            <person name="Inagaki F."/>
            <person name="Takami H."/>
        </authorList>
    </citation>
    <scope>NUCLEOTIDE SEQUENCE</scope>
    <source>
        <strain evidence="1">Expedition CK06-06</strain>
    </source>
</reference>
<feature type="non-terminal residue" evidence="1">
    <location>
        <position position="73"/>
    </location>
</feature>
<name>X1B0N6_9ZZZZ</name>
<accession>X1B0N6</accession>
<evidence type="ECO:0000313" key="1">
    <source>
        <dbReference type="EMBL" id="GAG88475.1"/>
    </source>
</evidence>
<proteinExistence type="predicted"/>
<sequence>MKNKPTIKMLEKLPKSNEIDGVTIGEIKIHMHFFVDSCDWYIASSDKTGDDYVLFGFACLGDKESAEWGTVYL</sequence>
<protein>
    <recommendedName>
        <fullName evidence="2">DUF2958 domain-containing protein</fullName>
    </recommendedName>
</protein>
<dbReference type="AlphaFoldDB" id="X1B0N6"/>
<dbReference type="EMBL" id="BART01014436">
    <property type="protein sequence ID" value="GAG88475.1"/>
    <property type="molecule type" value="Genomic_DNA"/>
</dbReference>
<comment type="caution">
    <text evidence="1">The sequence shown here is derived from an EMBL/GenBank/DDBJ whole genome shotgun (WGS) entry which is preliminary data.</text>
</comment>
<evidence type="ECO:0008006" key="2">
    <source>
        <dbReference type="Google" id="ProtNLM"/>
    </source>
</evidence>